<evidence type="ECO:0000313" key="10">
    <source>
        <dbReference type="Proteomes" id="UP000298138"/>
    </source>
</evidence>
<evidence type="ECO:0000256" key="7">
    <source>
        <dbReference type="SAM" id="MobiDB-lite"/>
    </source>
</evidence>
<evidence type="ECO:0000256" key="6">
    <source>
        <dbReference type="PROSITE-ProRule" id="PRU00330"/>
    </source>
</evidence>
<dbReference type="Gene3D" id="1.20.1310.10">
    <property type="entry name" value="Cullin Repeats"/>
    <property type="match status" value="1"/>
</dbReference>
<evidence type="ECO:0000256" key="5">
    <source>
        <dbReference type="ARBA" id="ARBA00023306"/>
    </source>
</evidence>
<dbReference type="SUPFAM" id="SSF46785">
    <property type="entry name" value="Winged helix' DNA-binding domain"/>
    <property type="match status" value="1"/>
</dbReference>
<dbReference type="GO" id="GO:0006511">
    <property type="term" value="P:ubiquitin-dependent protein catabolic process"/>
    <property type="evidence" value="ECO:0007669"/>
    <property type="project" value="InterPro"/>
</dbReference>
<evidence type="ECO:0000256" key="2">
    <source>
        <dbReference type="ARBA" id="ARBA00022618"/>
    </source>
</evidence>
<dbReference type="InParanoid" id="A0A4S2N3T8"/>
<reference evidence="9 10" key="1">
    <citation type="submission" date="2019-04" db="EMBL/GenBank/DDBJ databases">
        <title>Comparative genomics and transcriptomics to analyze fruiting body development in filamentous ascomycetes.</title>
        <authorList>
            <consortium name="DOE Joint Genome Institute"/>
            <person name="Lutkenhaus R."/>
            <person name="Traeger S."/>
            <person name="Breuer J."/>
            <person name="Kuo A."/>
            <person name="Lipzen A."/>
            <person name="Pangilinan J."/>
            <person name="Dilworth D."/>
            <person name="Sandor L."/>
            <person name="Poggeler S."/>
            <person name="Barry K."/>
            <person name="Grigoriev I.V."/>
            <person name="Nowrousian M."/>
        </authorList>
    </citation>
    <scope>NUCLEOTIDE SEQUENCE [LARGE SCALE GENOMIC DNA]</scope>
    <source>
        <strain evidence="9 10">CBS 389.68</strain>
    </source>
</reference>
<name>A0A4S2N3T8_9PEZI</name>
<dbReference type="InterPro" id="IPR036317">
    <property type="entry name" value="Cullin_homology_sf"/>
</dbReference>
<evidence type="ECO:0000313" key="9">
    <source>
        <dbReference type="EMBL" id="TGZ83868.1"/>
    </source>
</evidence>
<dbReference type="PANTHER" id="PTHR45957">
    <property type="entry name" value="ANAPHASE-PROMOTING COMPLEX SUBUNIT 2"/>
    <property type="match status" value="1"/>
</dbReference>
<dbReference type="Gene3D" id="1.10.10.10">
    <property type="entry name" value="Winged helix-like DNA-binding domain superfamily/Winged helix DNA-binding domain"/>
    <property type="match status" value="1"/>
</dbReference>
<proteinExistence type="inferred from homology"/>
<keyword evidence="10" id="KW-1185">Reference proteome</keyword>
<dbReference type="Proteomes" id="UP000298138">
    <property type="component" value="Unassembled WGS sequence"/>
</dbReference>
<dbReference type="GO" id="GO:0051301">
    <property type="term" value="P:cell division"/>
    <property type="evidence" value="ECO:0007669"/>
    <property type="project" value="UniProtKB-KW"/>
</dbReference>
<dbReference type="InterPro" id="IPR057975">
    <property type="entry name" value="TPR_ANAPC2"/>
</dbReference>
<dbReference type="AlphaFoldDB" id="A0A4S2N3T8"/>
<keyword evidence="3" id="KW-0498">Mitosis</keyword>
<dbReference type="PANTHER" id="PTHR45957:SF1">
    <property type="entry name" value="ANAPHASE-PROMOTING COMPLEX SUBUNIT 2"/>
    <property type="match status" value="1"/>
</dbReference>
<dbReference type="GO" id="GO:0070979">
    <property type="term" value="P:protein K11-linked ubiquitination"/>
    <property type="evidence" value="ECO:0007669"/>
    <property type="project" value="TreeGrafter"/>
</dbReference>
<feature type="compositionally biased region" description="Polar residues" evidence="7">
    <location>
        <begin position="326"/>
        <end position="335"/>
    </location>
</feature>
<dbReference type="SMART" id="SM00182">
    <property type="entry name" value="CULLIN"/>
    <property type="match status" value="1"/>
</dbReference>
<dbReference type="Gene3D" id="3.30.230.130">
    <property type="entry name" value="Cullin, Chain C, Domain 2"/>
    <property type="match status" value="1"/>
</dbReference>
<dbReference type="PROSITE" id="PS50069">
    <property type="entry name" value="CULLIN_2"/>
    <property type="match status" value="1"/>
</dbReference>
<protein>
    <recommendedName>
        <fullName evidence="1">Anaphase-promoting complex subunit 2</fullName>
    </recommendedName>
</protein>
<accession>A0A4S2N3T8</accession>
<dbReference type="InterPro" id="IPR016158">
    <property type="entry name" value="Cullin_homology"/>
</dbReference>
<keyword evidence="4" id="KW-0833">Ubl conjugation pathway</keyword>
<dbReference type="InterPro" id="IPR044554">
    <property type="entry name" value="ANAPC2"/>
</dbReference>
<dbReference type="EMBL" id="ML220113">
    <property type="protein sequence ID" value="TGZ83868.1"/>
    <property type="molecule type" value="Genomic_DNA"/>
</dbReference>
<sequence>MATTLLHQSSTKTCSSARRQIFQSVFPLPTANVDQSLLSTQPDSFFETIHSTPSHGYNTRHHPTPTPDQLHLLPNPVEVQARRSSAWEIVTKFLEFGNETFPTSMLQWLERRKVPGKEELEAIKYMVLSNEDGETNGRGMLAEWYTSEVRRHFLERVRGELEIPKEYNDAAKLLDRILAIANTAQEIYAFQLRNYVLATFEEPSPRKLVRRGRTKKTLDDDDKDPRVRAFTRTLNSLISHSLVDPGWSRLVYTVFLDLCGAAVGMPNTAEGDEDKMSITEDNPEDGDEYGQISARLSQKIDPDGDIIVATDDASVIEPGQLRGNDDSQVSRNRSTPVGGKSHARKKVLELWRLMENLGIGGAGRRGERVFAEVINTLITSYVHQSFAERWEHPSNAEEELTDWVENTLGKLILDVLFSSARKPEGYIPSDKLSPRESLRVTRQSLGKRRKGGMEIDFSYGPDEEEQKRRAEDLESWKRIALGRLGRLRVSELFDIVVDWPQSLGGVEDLKSYITTPQTRLHLTTTFSAALNSRILHPGAGTSHVLAAYIRLIRAFTILDPRGVLLDRVSRSIRRYLRERDDTIRVVVRGIMAETLPPSDPSDPDSDLAELAAELTKGLPSQAVGGLEDMDFEDMSWVPDPIDAGPEYKRNKGLDVVGSLISLWDNKEVWLKEIQSVLASRLLDNPGYDTTSEIRTIELLKLRFGDSLTQACDVMLKDITDSKRADATIRETRPQSQSLDTEFHAKILSRLFWPQSSMKAETVFRVPTEISAAMDQFTAGFEALKSKRKLDWLPALATVEVELELEDRTVHVTDATAAQAAVIHAFDGITSLRGEELMKKLQMSTSVFNPAISFWMEKMVLRESEPGLYTVCERLDKETELDTGHRPGNDGGDEEIDPEKLMERQIIEKFIIGMLTNQGVIQEQRMQMMLTMLVPGGYTWSIDELKEFLVEMKDAGKVMVAPGGWKIVS</sequence>
<dbReference type="InterPro" id="IPR059120">
    <property type="entry name" value="Cullin-like_AB"/>
</dbReference>
<dbReference type="STRING" id="341454.A0A4S2N3T8"/>
<feature type="domain" description="Cullin family profile" evidence="8">
    <location>
        <begin position="659"/>
        <end position="855"/>
    </location>
</feature>
<dbReference type="SMART" id="SM01013">
    <property type="entry name" value="APC2"/>
    <property type="match status" value="1"/>
</dbReference>
<dbReference type="InterPro" id="IPR036388">
    <property type="entry name" value="WH-like_DNA-bd_sf"/>
</dbReference>
<dbReference type="GO" id="GO:0007091">
    <property type="term" value="P:metaphase/anaphase transition of mitotic cell cycle"/>
    <property type="evidence" value="ECO:0007669"/>
    <property type="project" value="TreeGrafter"/>
</dbReference>
<evidence type="ECO:0000256" key="4">
    <source>
        <dbReference type="ARBA" id="ARBA00022786"/>
    </source>
</evidence>
<dbReference type="SUPFAM" id="SSF75632">
    <property type="entry name" value="Cullin homology domain"/>
    <property type="match status" value="1"/>
</dbReference>
<evidence type="ECO:0000259" key="8">
    <source>
        <dbReference type="PROSITE" id="PS50069"/>
    </source>
</evidence>
<evidence type="ECO:0000256" key="1">
    <source>
        <dbReference type="ARBA" id="ARBA00016068"/>
    </source>
</evidence>
<dbReference type="Pfam" id="PF08672">
    <property type="entry name" value="ANAPC2"/>
    <property type="match status" value="1"/>
</dbReference>
<dbReference type="Pfam" id="PF25773">
    <property type="entry name" value="TPR_ANAPC2"/>
    <property type="match status" value="1"/>
</dbReference>
<organism evidence="9 10">
    <name type="scientific">Ascodesmis nigricans</name>
    <dbReference type="NCBI Taxonomy" id="341454"/>
    <lineage>
        <taxon>Eukaryota</taxon>
        <taxon>Fungi</taxon>
        <taxon>Dikarya</taxon>
        <taxon>Ascomycota</taxon>
        <taxon>Pezizomycotina</taxon>
        <taxon>Pezizomycetes</taxon>
        <taxon>Pezizales</taxon>
        <taxon>Ascodesmidaceae</taxon>
        <taxon>Ascodesmis</taxon>
    </lineage>
</organism>
<evidence type="ECO:0000256" key="3">
    <source>
        <dbReference type="ARBA" id="ARBA00022776"/>
    </source>
</evidence>
<dbReference type="GO" id="GO:0031625">
    <property type="term" value="F:ubiquitin protein ligase binding"/>
    <property type="evidence" value="ECO:0007669"/>
    <property type="project" value="InterPro"/>
</dbReference>
<feature type="region of interest" description="Disordered" evidence="7">
    <location>
        <begin position="317"/>
        <end position="339"/>
    </location>
</feature>
<dbReference type="Pfam" id="PF26557">
    <property type="entry name" value="Cullin_AB"/>
    <property type="match status" value="1"/>
</dbReference>
<dbReference type="InterPro" id="IPR014786">
    <property type="entry name" value="ANAPC2_C"/>
</dbReference>
<feature type="region of interest" description="Disordered" evidence="7">
    <location>
        <begin position="267"/>
        <end position="286"/>
    </location>
</feature>
<gene>
    <name evidence="9" type="ORF">EX30DRAFT_315543</name>
</gene>
<comment type="similarity">
    <text evidence="6">Belongs to the cullin family.</text>
</comment>
<dbReference type="InterPro" id="IPR036390">
    <property type="entry name" value="WH_DNA-bd_sf"/>
</dbReference>
<keyword evidence="5" id="KW-0131">Cell cycle</keyword>
<dbReference type="OrthoDB" id="5581181at2759"/>
<dbReference type="GO" id="GO:0005680">
    <property type="term" value="C:anaphase-promoting complex"/>
    <property type="evidence" value="ECO:0007669"/>
    <property type="project" value="TreeGrafter"/>
</dbReference>
<keyword evidence="2" id="KW-0132">Cell division</keyword>